<dbReference type="Proteomes" id="UP001162162">
    <property type="component" value="Unassembled WGS sequence"/>
</dbReference>
<feature type="domain" description="Beta-hexosaminidase eukaryotic type N-terminal" evidence="10">
    <location>
        <begin position="123"/>
        <end position="205"/>
    </location>
</feature>
<evidence type="ECO:0000256" key="3">
    <source>
        <dbReference type="ARBA" id="ARBA00022729"/>
    </source>
</evidence>
<evidence type="ECO:0000256" key="6">
    <source>
        <dbReference type="ARBA" id="ARBA00023295"/>
    </source>
</evidence>
<dbReference type="PANTHER" id="PTHR22600">
    <property type="entry name" value="BETA-HEXOSAMINIDASE"/>
    <property type="match status" value="1"/>
</dbReference>
<dbReference type="InterPro" id="IPR029018">
    <property type="entry name" value="Hex-like_dom2"/>
</dbReference>
<evidence type="ECO:0000256" key="8">
    <source>
        <dbReference type="PIRSR" id="PIRSR001093-1"/>
    </source>
</evidence>
<dbReference type="GO" id="GO:0030203">
    <property type="term" value="P:glycosaminoglycan metabolic process"/>
    <property type="evidence" value="ECO:0007669"/>
    <property type="project" value="TreeGrafter"/>
</dbReference>
<dbReference type="FunFam" id="3.20.20.80:FF:000063">
    <property type="entry name" value="Beta-hexosaminidase"/>
    <property type="match status" value="1"/>
</dbReference>
<comment type="similarity">
    <text evidence="2 7">Belongs to the glycosyl hydrolase 20 family.</text>
</comment>
<reference evidence="11" key="1">
    <citation type="journal article" date="2023" name="Insect Mol. Biol.">
        <title>Genome sequencing provides insights into the evolution of gene families encoding plant cell wall-degrading enzymes in longhorned beetles.</title>
        <authorList>
            <person name="Shin N.R."/>
            <person name="Okamura Y."/>
            <person name="Kirsch R."/>
            <person name="Pauchet Y."/>
        </authorList>
    </citation>
    <scope>NUCLEOTIDE SEQUENCE</scope>
    <source>
        <strain evidence="11">AMC_N1</strain>
    </source>
</reference>
<dbReference type="Gene3D" id="3.30.379.10">
    <property type="entry name" value="Chitobiase/beta-hexosaminidase domain 2-like"/>
    <property type="match status" value="1"/>
</dbReference>
<keyword evidence="12" id="KW-1185">Reference proteome</keyword>
<dbReference type="PRINTS" id="PR00738">
    <property type="entry name" value="GLHYDRLASE20"/>
</dbReference>
<feature type="active site" description="Proton donor" evidence="8">
    <location>
        <position position="396"/>
    </location>
</feature>
<dbReference type="PANTHER" id="PTHR22600:SF42">
    <property type="entry name" value="BETA-N-ACETYLHEXOSAMINIDASE"/>
    <property type="match status" value="1"/>
</dbReference>
<dbReference type="Pfam" id="PF00728">
    <property type="entry name" value="Glyco_hydro_20"/>
    <property type="match status" value="1"/>
</dbReference>
<evidence type="ECO:0000256" key="4">
    <source>
        <dbReference type="ARBA" id="ARBA00022801"/>
    </source>
</evidence>
<dbReference type="PIRSF" id="PIRSF001093">
    <property type="entry name" value="B-hxosamndse_ab_euk"/>
    <property type="match status" value="1"/>
</dbReference>
<evidence type="ECO:0000256" key="7">
    <source>
        <dbReference type="PIRNR" id="PIRNR001093"/>
    </source>
</evidence>
<evidence type="ECO:0000313" key="12">
    <source>
        <dbReference type="Proteomes" id="UP001162162"/>
    </source>
</evidence>
<comment type="catalytic activity">
    <reaction evidence="1 7">
        <text>Hydrolysis of terminal non-reducing N-acetyl-D-hexosamine residues in N-acetyl-beta-D-hexosaminides.</text>
        <dbReference type="EC" id="3.2.1.52"/>
    </reaction>
</comment>
<dbReference type="InterPro" id="IPR015883">
    <property type="entry name" value="Glyco_hydro_20_cat"/>
</dbReference>
<keyword evidence="3" id="KW-0732">Signal</keyword>
<sequence length="596" mass="68145">MYKWYTPKLRVWKVCHNAELILCSTIQSSRTGPTYYGILRVPARYQARWSWECDLQTSNCRSTLNGNSRAHSTLELCQLVCGKTNYLNVWPYPTGAISSIKEIVLIAPDTIQFVHKGPQETEQFLNNVTAYFRDRIKTLVPGHCPTPLNHVTIALNSLRGDVSLTLDQDESYTLETQAVGDTLNIQIFGETVFGVRHGIETLLQLLVPYEEKDATCFATLKSVKIKDKPVYRHRGLLLDSARNYLSTTTIKKNIDGMAASKLNVLHWHITDSQSFPLQLPNLPNMTIYGAYSEKQTYKPDDIRDIAEYAKIRGVRILIEIDGPSHAGSGWQWGPQAGLGNLAVCINQHPWRSYCIQPPCGQLNPTNPHLYNTLGTLFKDVTGMVPDINLFHLGGDEVYIPCWNSTKEIIDYLKGKPRTEKTFFDLWGKYHRKALEAYDLAVGHNKTSAVVWTSHLTDPEVIQKYFPKERYIIQTWVPESSNDLITSLLKLGYRIIISTKDKWYLDHGFWGNTPFYTWRNVYENKMYDVVDPGILGGEVCMWGELVDDINIEPRVWPRAAAAAERLWTNPRRDSKSGRYKIFCPQRETVEERNSRGN</sequence>
<dbReference type="EMBL" id="JAPWTK010000257">
    <property type="protein sequence ID" value="KAJ8944334.1"/>
    <property type="molecule type" value="Genomic_DNA"/>
</dbReference>
<keyword evidence="5" id="KW-0325">Glycoprotein</keyword>
<dbReference type="GO" id="GO:0005886">
    <property type="term" value="C:plasma membrane"/>
    <property type="evidence" value="ECO:0007669"/>
    <property type="project" value="TreeGrafter"/>
</dbReference>
<evidence type="ECO:0000259" key="10">
    <source>
        <dbReference type="Pfam" id="PF14845"/>
    </source>
</evidence>
<name>A0AAV8Y1F1_9CUCU</name>
<dbReference type="GO" id="GO:0016231">
    <property type="term" value="F:beta-N-acetylglucosaminidase activity"/>
    <property type="evidence" value="ECO:0007669"/>
    <property type="project" value="TreeGrafter"/>
</dbReference>
<evidence type="ECO:0000256" key="5">
    <source>
        <dbReference type="ARBA" id="ARBA00023180"/>
    </source>
</evidence>
<dbReference type="SUPFAM" id="SSF55545">
    <property type="entry name" value="beta-N-acetylhexosaminidase-like domain"/>
    <property type="match status" value="1"/>
</dbReference>
<dbReference type="AlphaFoldDB" id="A0AAV8Y1F1"/>
<dbReference type="InterPro" id="IPR017853">
    <property type="entry name" value="GH"/>
</dbReference>
<dbReference type="InterPro" id="IPR029019">
    <property type="entry name" value="HEX_eukaryotic_N"/>
</dbReference>
<dbReference type="Gene3D" id="3.20.20.80">
    <property type="entry name" value="Glycosidases"/>
    <property type="match status" value="1"/>
</dbReference>
<evidence type="ECO:0000259" key="9">
    <source>
        <dbReference type="Pfam" id="PF00728"/>
    </source>
</evidence>
<dbReference type="EC" id="3.2.1.52" evidence="7"/>
<dbReference type="GO" id="GO:0005975">
    <property type="term" value="P:carbohydrate metabolic process"/>
    <property type="evidence" value="ECO:0007669"/>
    <property type="project" value="InterPro"/>
</dbReference>
<accession>A0AAV8Y1F1</accession>
<organism evidence="11 12">
    <name type="scientific">Aromia moschata</name>
    <dbReference type="NCBI Taxonomy" id="1265417"/>
    <lineage>
        <taxon>Eukaryota</taxon>
        <taxon>Metazoa</taxon>
        <taxon>Ecdysozoa</taxon>
        <taxon>Arthropoda</taxon>
        <taxon>Hexapoda</taxon>
        <taxon>Insecta</taxon>
        <taxon>Pterygota</taxon>
        <taxon>Neoptera</taxon>
        <taxon>Endopterygota</taxon>
        <taxon>Coleoptera</taxon>
        <taxon>Polyphaga</taxon>
        <taxon>Cucujiformia</taxon>
        <taxon>Chrysomeloidea</taxon>
        <taxon>Cerambycidae</taxon>
        <taxon>Cerambycinae</taxon>
        <taxon>Callichromatini</taxon>
        <taxon>Aromia</taxon>
    </lineage>
</organism>
<dbReference type="SUPFAM" id="SSF51445">
    <property type="entry name" value="(Trans)glycosidases"/>
    <property type="match status" value="1"/>
</dbReference>
<dbReference type="CDD" id="cd06562">
    <property type="entry name" value="GH20_HexA_HexB-like"/>
    <property type="match status" value="1"/>
</dbReference>
<evidence type="ECO:0000256" key="1">
    <source>
        <dbReference type="ARBA" id="ARBA00001231"/>
    </source>
</evidence>
<proteinExistence type="inferred from homology"/>
<gene>
    <name evidence="11" type="ORF">NQ318_016141</name>
</gene>
<keyword evidence="4 7" id="KW-0378">Hydrolase</keyword>
<evidence type="ECO:0000256" key="2">
    <source>
        <dbReference type="ARBA" id="ARBA00006285"/>
    </source>
</evidence>
<comment type="caution">
    <text evidence="11">The sequence shown here is derived from an EMBL/GenBank/DDBJ whole genome shotgun (WGS) entry which is preliminary data.</text>
</comment>
<protein>
    <recommendedName>
        <fullName evidence="7">Beta-hexosaminidase</fullName>
        <ecNumber evidence="7">3.2.1.52</ecNumber>
    </recommendedName>
</protein>
<dbReference type="InterPro" id="IPR025705">
    <property type="entry name" value="Beta_hexosaminidase_sua/sub"/>
</dbReference>
<keyword evidence="6 7" id="KW-0326">Glycosidase</keyword>
<evidence type="ECO:0000313" key="11">
    <source>
        <dbReference type="EMBL" id="KAJ8944334.1"/>
    </source>
</evidence>
<feature type="domain" description="Glycoside hydrolase family 20 catalytic" evidence="9">
    <location>
        <begin position="231"/>
        <end position="568"/>
    </location>
</feature>
<dbReference type="Pfam" id="PF14845">
    <property type="entry name" value="Glycohydro_20b2"/>
    <property type="match status" value="1"/>
</dbReference>